<proteinExistence type="predicted"/>
<dbReference type="InterPro" id="IPR016181">
    <property type="entry name" value="Acyl_CoA_acyltransferase"/>
</dbReference>
<dbReference type="CDD" id="cd04301">
    <property type="entry name" value="NAT_SF"/>
    <property type="match status" value="1"/>
</dbReference>
<dbReference type="EMBL" id="AP027731">
    <property type="protein sequence ID" value="BDZ46798.1"/>
    <property type="molecule type" value="Genomic_DNA"/>
</dbReference>
<name>A0ABM8GER2_9MICO</name>
<dbReference type="Gene3D" id="3.40.630.30">
    <property type="match status" value="1"/>
</dbReference>
<organism evidence="2 3">
    <name type="scientific">Naasia aerilata</name>
    <dbReference type="NCBI Taxonomy" id="1162966"/>
    <lineage>
        <taxon>Bacteria</taxon>
        <taxon>Bacillati</taxon>
        <taxon>Actinomycetota</taxon>
        <taxon>Actinomycetes</taxon>
        <taxon>Micrococcales</taxon>
        <taxon>Microbacteriaceae</taxon>
        <taxon>Naasia</taxon>
    </lineage>
</organism>
<keyword evidence="3" id="KW-1185">Reference proteome</keyword>
<reference evidence="3" key="1">
    <citation type="journal article" date="2019" name="Int. J. Syst. Evol. Microbiol.">
        <title>The Global Catalogue of Microorganisms (GCM) 10K type strain sequencing project: providing services to taxonomists for standard genome sequencing and annotation.</title>
        <authorList>
            <consortium name="The Broad Institute Genomics Platform"/>
            <consortium name="The Broad Institute Genome Sequencing Center for Infectious Disease"/>
            <person name="Wu L."/>
            <person name="Ma J."/>
        </authorList>
    </citation>
    <scope>NUCLEOTIDE SEQUENCE [LARGE SCALE GENOMIC DNA]</scope>
    <source>
        <strain evidence="3">NBRC 108725</strain>
    </source>
</reference>
<gene>
    <name evidence="2" type="ORF">GCM10025866_27070</name>
</gene>
<dbReference type="SUPFAM" id="SSF55729">
    <property type="entry name" value="Acyl-CoA N-acyltransferases (Nat)"/>
    <property type="match status" value="1"/>
</dbReference>
<dbReference type="PROSITE" id="PS51186">
    <property type="entry name" value="GNAT"/>
    <property type="match status" value="1"/>
</dbReference>
<dbReference type="Pfam" id="PF00583">
    <property type="entry name" value="Acetyltransf_1"/>
    <property type="match status" value="1"/>
</dbReference>
<protein>
    <recommendedName>
        <fullName evidence="1">N-acetyltransferase domain-containing protein</fullName>
    </recommendedName>
</protein>
<dbReference type="RefSeq" id="WP_286276794.1">
    <property type="nucleotide sequence ID" value="NZ_AP027731.1"/>
</dbReference>
<accession>A0ABM8GER2</accession>
<evidence type="ECO:0000259" key="1">
    <source>
        <dbReference type="PROSITE" id="PS51186"/>
    </source>
</evidence>
<dbReference type="InterPro" id="IPR000182">
    <property type="entry name" value="GNAT_dom"/>
</dbReference>
<evidence type="ECO:0000313" key="3">
    <source>
        <dbReference type="Proteomes" id="UP001321498"/>
    </source>
</evidence>
<evidence type="ECO:0000313" key="2">
    <source>
        <dbReference type="EMBL" id="BDZ46798.1"/>
    </source>
</evidence>
<feature type="domain" description="N-acetyltransferase" evidence="1">
    <location>
        <begin position="6"/>
        <end position="194"/>
    </location>
</feature>
<dbReference type="Proteomes" id="UP001321498">
    <property type="component" value="Chromosome"/>
</dbReference>
<sequence length="194" mass="21342">MTTAEITIRPIHDVPQEDVDAVFGTRGDPAGCWCQFFKLTNAQWDARTRDDRRDLLCEQARVAPGPGLVAYRDGEPAGWVAVEPRVVYPRLRRARVTAELRPEFDDPTVWAITCFVVPVGHRNQGVAGALASAAVEHARAHGAASVEGYPVDTDENPRLSAADRYHGTVRLFERAGLTVVSRPAPARAIMRLTF</sequence>